<protein>
    <submittedName>
        <fullName evidence="1">TnpV protein</fullName>
    </submittedName>
</protein>
<organism evidence="1 2">
    <name type="scientific">Bifidobacterium pseudocatenulatum</name>
    <dbReference type="NCBI Taxonomy" id="28026"/>
    <lineage>
        <taxon>Bacteria</taxon>
        <taxon>Bacillati</taxon>
        <taxon>Actinomycetota</taxon>
        <taxon>Actinomycetes</taxon>
        <taxon>Bifidobacteriales</taxon>
        <taxon>Bifidobacteriaceae</taxon>
        <taxon>Bifidobacterium</taxon>
    </lineage>
</organism>
<proteinExistence type="predicted"/>
<name>A0AAW4TX88_BIFPS</name>
<dbReference type="RefSeq" id="WP_034879851.1">
    <property type="nucleotide sequence ID" value="NZ_BCYC01000008.1"/>
</dbReference>
<evidence type="ECO:0000313" key="1">
    <source>
        <dbReference type="EMBL" id="MCB4881041.1"/>
    </source>
</evidence>
<reference evidence="1" key="1">
    <citation type="submission" date="2021-07" db="EMBL/GenBank/DDBJ databases">
        <title>Xylan utilisation by Bifidobacterium pseudocatenulatum.</title>
        <authorList>
            <person name="Watanabe Y."/>
        </authorList>
    </citation>
    <scope>NUCLEOTIDE SEQUENCE</scope>
    <source>
        <strain evidence="1">YIT12824</strain>
    </source>
</reference>
<sequence>MKNAKEMVWKDKDLEARYRRNLEAMEERHRRHPKLASPWALPYKVFTENSMHGIQNMRIRWLIANRPQEYREMMMANVLEQHLRETERRTRHQYGRNMDMLMEQRHLKRRTDVMAAHPEITETDRYYGMIQAQHGAMDMAIHEIVESY</sequence>
<dbReference type="Proteomes" id="UP001197735">
    <property type="component" value="Unassembled WGS sequence"/>
</dbReference>
<dbReference type="EMBL" id="JAHXEI010000015">
    <property type="protein sequence ID" value="MCB4881041.1"/>
    <property type="molecule type" value="Genomic_DNA"/>
</dbReference>
<gene>
    <name evidence="1" type="ORF">KZP06_10005</name>
</gene>
<comment type="caution">
    <text evidence="1">The sequence shown here is derived from an EMBL/GenBank/DDBJ whole genome shotgun (WGS) entry which is preliminary data.</text>
</comment>
<accession>A0AAW4TX88</accession>
<evidence type="ECO:0000313" key="2">
    <source>
        <dbReference type="Proteomes" id="UP001197735"/>
    </source>
</evidence>
<dbReference type="AlphaFoldDB" id="A0AAW4TX88"/>